<dbReference type="GO" id="GO:1901259">
    <property type="term" value="P:chloroplast rRNA processing"/>
    <property type="evidence" value="ECO:0007669"/>
    <property type="project" value="TreeGrafter"/>
</dbReference>
<accession>A0AAD3HI70</accession>
<dbReference type="EMBL" id="BMAR01000003">
    <property type="protein sequence ID" value="GFR42244.1"/>
    <property type="molecule type" value="Genomic_DNA"/>
</dbReference>
<dbReference type="GO" id="GO:0005759">
    <property type="term" value="C:mitochondrial matrix"/>
    <property type="evidence" value="ECO:0007669"/>
    <property type="project" value="TreeGrafter"/>
</dbReference>
<dbReference type="GO" id="GO:0003723">
    <property type="term" value="F:RNA binding"/>
    <property type="evidence" value="ECO:0007669"/>
    <property type="project" value="TreeGrafter"/>
</dbReference>
<reference evidence="1 2" key="1">
    <citation type="journal article" date="2021" name="Sci. Rep.">
        <title>Genome sequencing of the multicellular alga Astrephomene provides insights into convergent evolution of germ-soma differentiation.</title>
        <authorList>
            <person name="Yamashita S."/>
            <person name="Yamamoto K."/>
            <person name="Matsuzaki R."/>
            <person name="Suzuki S."/>
            <person name="Yamaguchi H."/>
            <person name="Hirooka S."/>
            <person name="Minakuchi Y."/>
            <person name="Miyagishima S."/>
            <person name="Kawachi M."/>
            <person name="Toyoda A."/>
            <person name="Nozaki H."/>
        </authorList>
    </citation>
    <scope>NUCLEOTIDE SEQUENCE [LARGE SCALE GENOMIC DNA]</scope>
    <source>
        <strain evidence="1 2">NIES-4017</strain>
    </source>
</reference>
<evidence type="ECO:0000313" key="1">
    <source>
        <dbReference type="EMBL" id="GFR42244.1"/>
    </source>
</evidence>
<dbReference type="AlphaFoldDB" id="A0AAD3HI70"/>
<comment type="caution">
    <text evidence="1">The sequence shown here is derived from an EMBL/GenBank/DDBJ whole genome shotgun (WGS) entry which is preliminary data.</text>
</comment>
<dbReference type="GO" id="GO:0044528">
    <property type="term" value="P:regulation of mitochondrial mRNA stability"/>
    <property type="evidence" value="ECO:0007669"/>
    <property type="project" value="TreeGrafter"/>
</dbReference>
<gene>
    <name evidence="1" type="ORF">Agub_g3138</name>
</gene>
<dbReference type="InterPro" id="IPR050870">
    <property type="entry name" value="FAST_kinase"/>
</dbReference>
<evidence type="ECO:0000313" key="2">
    <source>
        <dbReference type="Proteomes" id="UP001054857"/>
    </source>
</evidence>
<dbReference type="PANTHER" id="PTHR21228:SF40">
    <property type="entry name" value="LD45607P"/>
    <property type="match status" value="1"/>
</dbReference>
<organism evidence="1 2">
    <name type="scientific">Astrephomene gubernaculifera</name>
    <dbReference type="NCBI Taxonomy" id="47775"/>
    <lineage>
        <taxon>Eukaryota</taxon>
        <taxon>Viridiplantae</taxon>
        <taxon>Chlorophyta</taxon>
        <taxon>core chlorophytes</taxon>
        <taxon>Chlorophyceae</taxon>
        <taxon>CS clade</taxon>
        <taxon>Chlamydomonadales</taxon>
        <taxon>Astrephomenaceae</taxon>
        <taxon>Astrephomene</taxon>
    </lineage>
</organism>
<sequence length="322" mass="33167">EHLAKVAWAYAKVGIPDERLFEQLSAATLALLAPYLKRVEDAAAAAPSHSSAAAVAAAIVAGGRAPLDAVAVSNLVWAFVRTQQAHPELLAALASVAAPYKGLYDNDQLALLARSYAAIGHYDEALCAAFSMVACRRLRHLSGPQLSGLLGALARLGHRDEQLAGAGAGLARALAQRGREGQLGAQEACELLWAVAQLGLDPGSPGSSSSGAPAVLGLIDASNESPSAAAPFSRRRAAAGVHPDLSPTIALAAALRGRCGELPPGDLARALWALSVVLPPHLPPARAVYGRGGGGGWGEVRQLVRELTRQLGGHPVESYSRE</sequence>
<dbReference type="Proteomes" id="UP001054857">
    <property type="component" value="Unassembled WGS sequence"/>
</dbReference>
<keyword evidence="2" id="KW-1185">Reference proteome</keyword>
<feature type="non-terminal residue" evidence="1">
    <location>
        <position position="1"/>
    </location>
</feature>
<dbReference type="PANTHER" id="PTHR21228">
    <property type="entry name" value="FAST LEU-RICH DOMAIN-CONTAINING"/>
    <property type="match status" value="1"/>
</dbReference>
<dbReference type="GO" id="GO:0035770">
    <property type="term" value="C:ribonucleoprotein granule"/>
    <property type="evidence" value="ECO:0007669"/>
    <property type="project" value="TreeGrafter"/>
</dbReference>
<dbReference type="GO" id="GO:0009507">
    <property type="term" value="C:chloroplast"/>
    <property type="evidence" value="ECO:0007669"/>
    <property type="project" value="GOC"/>
</dbReference>
<feature type="non-terminal residue" evidence="1">
    <location>
        <position position="322"/>
    </location>
</feature>
<protein>
    <submittedName>
        <fullName evidence="1">Uncharacterized protein</fullName>
    </submittedName>
</protein>
<dbReference type="GO" id="GO:0000963">
    <property type="term" value="P:mitochondrial RNA processing"/>
    <property type="evidence" value="ECO:0007669"/>
    <property type="project" value="TreeGrafter"/>
</dbReference>
<name>A0AAD3HI70_9CHLO</name>
<proteinExistence type="predicted"/>